<gene>
    <name evidence="3" type="ORF">WMO26_05635</name>
</gene>
<organism evidence="3 4">
    <name type="scientific">Solibaculum intestinale</name>
    <dbReference type="NCBI Taxonomy" id="3133165"/>
    <lineage>
        <taxon>Bacteria</taxon>
        <taxon>Bacillati</taxon>
        <taxon>Bacillota</taxon>
        <taxon>Clostridia</taxon>
        <taxon>Eubacteriales</taxon>
        <taxon>Oscillospiraceae</taxon>
        <taxon>Solibaculum</taxon>
    </lineage>
</organism>
<dbReference type="PANTHER" id="PTHR46558">
    <property type="entry name" value="TRACRIPTIONAL REGULATORY PROTEIN-RELATED-RELATED"/>
    <property type="match status" value="1"/>
</dbReference>
<evidence type="ECO:0000313" key="3">
    <source>
        <dbReference type="EMBL" id="MEQ2440307.1"/>
    </source>
</evidence>
<evidence type="ECO:0000259" key="2">
    <source>
        <dbReference type="PROSITE" id="PS50943"/>
    </source>
</evidence>
<proteinExistence type="predicted"/>
<dbReference type="SUPFAM" id="SSF47413">
    <property type="entry name" value="lambda repressor-like DNA-binding domains"/>
    <property type="match status" value="1"/>
</dbReference>
<keyword evidence="1" id="KW-0238">DNA-binding</keyword>
<name>A0ABV1DZ28_9FIRM</name>
<dbReference type="InterPro" id="IPR010982">
    <property type="entry name" value="Lambda_DNA-bd_dom_sf"/>
</dbReference>
<comment type="caution">
    <text evidence="3">The sequence shown here is derived from an EMBL/GenBank/DDBJ whole genome shotgun (WGS) entry which is preliminary data.</text>
</comment>
<evidence type="ECO:0000256" key="1">
    <source>
        <dbReference type="ARBA" id="ARBA00023125"/>
    </source>
</evidence>
<dbReference type="Gene3D" id="1.10.260.40">
    <property type="entry name" value="lambda repressor-like DNA-binding domains"/>
    <property type="match status" value="1"/>
</dbReference>
<dbReference type="CDD" id="cd00093">
    <property type="entry name" value="HTH_XRE"/>
    <property type="match status" value="1"/>
</dbReference>
<reference evidence="3 4" key="1">
    <citation type="submission" date="2024-03" db="EMBL/GenBank/DDBJ databases">
        <title>Human intestinal bacterial collection.</title>
        <authorList>
            <person name="Pauvert C."/>
            <person name="Hitch T.C.A."/>
            <person name="Clavel T."/>
        </authorList>
    </citation>
    <scope>NUCLEOTIDE SEQUENCE [LARGE SCALE GENOMIC DNA]</scope>
    <source>
        <strain evidence="3 4">CLA-JM-H44</strain>
    </source>
</reference>
<feature type="domain" description="HTH cro/C1-type" evidence="2">
    <location>
        <begin position="8"/>
        <end position="62"/>
    </location>
</feature>
<dbReference type="RefSeq" id="WP_349218787.1">
    <property type="nucleotide sequence ID" value="NZ_JBBMFD010000006.1"/>
</dbReference>
<protein>
    <submittedName>
        <fullName evidence="3">Helix-turn-helix transcriptional regulator</fullName>
    </submittedName>
</protein>
<dbReference type="PROSITE" id="PS50943">
    <property type="entry name" value="HTH_CROC1"/>
    <property type="match status" value="1"/>
</dbReference>
<sequence length="73" mass="8407">MMIFSERIRLLRASHCLTQVQMAQALEISERQYQNLELAASKPSYDNLLAIAEYFGVSIDYLVGRTENPEVNR</sequence>
<accession>A0ABV1DZ28</accession>
<keyword evidence="4" id="KW-1185">Reference proteome</keyword>
<dbReference type="EMBL" id="JBBMFD010000006">
    <property type="protein sequence ID" value="MEQ2440307.1"/>
    <property type="molecule type" value="Genomic_DNA"/>
</dbReference>
<dbReference type="SMART" id="SM00530">
    <property type="entry name" value="HTH_XRE"/>
    <property type="match status" value="1"/>
</dbReference>
<dbReference type="Proteomes" id="UP001489509">
    <property type="component" value="Unassembled WGS sequence"/>
</dbReference>
<dbReference type="PANTHER" id="PTHR46558:SF11">
    <property type="entry name" value="HTH-TYPE TRANSCRIPTIONAL REGULATOR XRE"/>
    <property type="match status" value="1"/>
</dbReference>
<evidence type="ECO:0000313" key="4">
    <source>
        <dbReference type="Proteomes" id="UP001489509"/>
    </source>
</evidence>
<dbReference type="InterPro" id="IPR001387">
    <property type="entry name" value="Cro/C1-type_HTH"/>
</dbReference>
<dbReference type="Pfam" id="PF01381">
    <property type="entry name" value="HTH_3"/>
    <property type="match status" value="1"/>
</dbReference>